<dbReference type="InterPro" id="IPR032710">
    <property type="entry name" value="NTF2-like_dom_sf"/>
</dbReference>
<dbReference type="InterPro" id="IPR037401">
    <property type="entry name" value="SnoaL-like"/>
</dbReference>
<comment type="caution">
    <text evidence="2">The sequence shown here is derived from an EMBL/GenBank/DDBJ whole genome shotgun (WGS) entry which is preliminary data.</text>
</comment>
<evidence type="ECO:0000313" key="2">
    <source>
        <dbReference type="EMBL" id="MFC5744412.1"/>
    </source>
</evidence>
<organism evidence="2 3">
    <name type="scientific">Actinomadura rugatobispora</name>
    <dbReference type="NCBI Taxonomy" id="1994"/>
    <lineage>
        <taxon>Bacteria</taxon>
        <taxon>Bacillati</taxon>
        <taxon>Actinomycetota</taxon>
        <taxon>Actinomycetes</taxon>
        <taxon>Streptosporangiales</taxon>
        <taxon>Thermomonosporaceae</taxon>
        <taxon>Actinomadura</taxon>
    </lineage>
</organism>
<dbReference type="RefSeq" id="WP_378279549.1">
    <property type="nucleotide sequence ID" value="NZ_JBHSON010000002.1"/>
</dbReference>
<dbReference type="Pfam" id="PF13577">
    <property type="entry name" value="SnoaL_4"/>
    <property type="match status" value="1"/>
</dbReference>
<gene>
    <name evidence="2" type="ORF">ACFPZN_02160</name>
</gene>
<name>A0ABW0ZP58_9ACTN</name>
<reference evidence="3" key="1">
    <citation type="journal article" date="2019" name="Int. J. Syst. Evol. Microbiol.">
        <title>The Global Catalogue of Microorganisms (GCM) 10K type strain sequencing project: providing services to taxonomists for standard genome sequencing and annotation.</title>
        <authorList>
            <consortium name="The Broad Institute Genomics Platform"/>
            <consortium name="The Broad Institute Genome Sequencing Center for Infectious Disease"/>
            <person name="Wu L."/>
            <person name="Ma J."/>
        </authorList>
    </citation>
    <scope>NUCLEOTIDE SEQUENCE [LARGE SCALE GENOMIC DNA]</scope>
    <source>
        <strain evidence="3">KCTC 42087</strain>
    </source>
</reference>
<sequence length="165" mass="18423">MNDTMLLDFKDLLPRLQDTADRSEIEQAINRHFLSPDDRRADDAWFDSVYTEDFVLIVPTGTYTGREGMREALRTSAVVFERSHHLVSNHVIEIDADGAAIRSKIIATHLQRADDQGDAFTGGADYTFTARRTGNGWRLSRAEYIAVWTRGTPPTPPAEPSGSQG</sequence>
<protein>
    <submittedName>
        <fullName evidence="2">Nuclear transport factor 2 family protein</fullName>
    </submittedName>
</protein>
<feature type="domain" description="SnoaL-like" evidence="1">
    <location>
        <begin position="18"/>
        <end position="141"/>
    </location>
</feature>
<dbReference type="EMBL" id="JBHSON010000002">
    <property type="protein sequence ID" value="MFC5744412.1"/>
    <property type="molecule type" value="Genomic_DNA"/>
</dbReference>
<evidence type="ECO:0000259" key="1">
    <source>
        <dbReference type="Pfam" id="PF13577"/>
    </source>
</evidence>
<proteinExistence type="predicted"/>
<accession>A0ABW0ZP58</accession>
<evidence type="ECO:0000313" key="3">
    <source>
        <dbReference type="Proteomes" id="UP001596074"/>
    </source>
</evidence>
<keyword evidence="3" id="KW-1185">Reference proteome</keyword>
<dbReference type="Gene3D" id="3.10.450.50">
    <property type="match status" value="1"/>
</dbReference>
<dbReference type="CDD" id="cd00531">
    <property type="entry name" value="NTF2_like"/>
    <property type="match status" value="1"/>
</dbReference>
<dbReference type="Proteomes" id="UP001596074">
    <property type="component" value="Unassembled WGS sequence"/>
</dbReference>
<dbReference type="SUPFAM" id="SSF54427">
    <property type="entry name" value="NTF2-like"/>
    <property type="match status" value="1"/>
</dbReference>